<dbReference type="PANTHER" id="PTHR43806:SF11">
    <property type="entry name" value="CEREVISIN-RELATED"/>
    <property type="match status" value="1"/>
</dbReference>
<dbReference type="InterPro" id="IPR011047">
    <property type="entry name" value="Quinoprotein_ADH-like_sf"/>
</dbReference>
<keyword evidence="5 6" id="KW-0720">Serine protease</keyword>
<dbReference type="Pfam" id="PF25788">
    <property type="entry name" value="Ig_Rha78A_N"/>
    <property type="match status" value="1"/>
</dbReference>
<dbReference type="InterPro" id="IPR022398">
    <property type="entry name" value="Peptidase_S8_His-AS"/>
</dbReference>
<feature type="signal peptide" evidence="7">
    <location>
        <begin position="1"/>
        <end position="29"/>
    </location>
</feature>
<keyword evidence="3" id="KW-0479">Metal-binding</keyword>
<proteinExistence type="inferred from homology"/>
<dbReference type="InterPro" id="IPR050131">
    <property type="entry name" value="Peptidase_S8_subtilisin-like"/>
</dbReference>
<feature type="domain" description="Peptidase S8/S53" evidence="8">
    <location>
        <begin position="157"/>
        <end position="403"/>
    </location>
</feature>
<feature type="active site" description="Charge relay system" evidence="6">
    <location>
        <position position="197"/>
    </location>
</feature>
<feature type="active site" description="Charge relay system" evidence="6">
    <location>
        <position position="355"/>
    </location>
</feature>
<name>A0ABU6GBJ4_9BACL</name>
<dbReference type="InterPro" id="IPR023827">
    <property type="entry name" value="Peptidase_S8_Asp-AS"/>
</dbReference>
<keyword evidence="7" id="KW-0732">Signal</keyword>
<dbReference type="SUPFAM" id="SSF89260">
    <property type="entry name" value="Collagen-binding domain"/>
    <property type="match status" value="1"/>
</dbReference>
<feature type="chain" id="PRO_5046433859" evidence="7">
    <location>
        <begin position="30"/>
        <end position="1075"/>
    </location>
</feature>
<dbReference type="CDD" id="cd07477">
    <property type="entry name" value="Peptidases_S8_Subtilisin_subset"/>
    <property type="match status" value="1"/>
</dbReference>
<evidence type="ECO:0000313" key="10">
    <source>
        <dbReference type="Proteomes" id="UP001338137"/>
    </source>
</evidence>
<dbReference type="EMBL" id="JARLKY010000075">
    <property type="protein sequence ID" value="MEC0230637.1"/>
    <property type="molecule type" value="Genomic_DNA"/>
</dbReference>
<keyword evidence="10" id="KW-1185">Reference proteome</keyword>
<dbReference type="InterPro" id="IPR037045">
    <property type="entry name" value="S8pro/Inhibitor_I9_sf"/>
</dbReference>
<dbReference type="InterPro" id="IPR015500">
    <property type="entry name" value="Peptidase_S8_subtilisin-rel"/>
</dbReference>
<dbReference type="Proteomes" id="UP001338137">
    <property type="component" value="Unassembled WGS sequence"/>
</dbReference>
<dbReference type="Gene3D" id="3.30.70.80">
    <property type="entry name" value="Peptidase S8 propeptide/proteinase inhibitor I9"/>
    <property type="match status" value="1"/>
</dbReference>
<gene>
    <name evidence="9" type="ORF">P4I72_26230</name>
</gene>
<dbReference type="Gene3D" id="2.60.40.10">
    <property type="entry name" value="Immunoglobulins"/>
    <property type="match status" value="1"/>
</dbReference>
<evidence type="ECO:0000313" key="9">
    <source>
        <dbReference type="EMBL" id="MEC0230637.1"/>
    </source>
</evidence>
<dbReference type="Gene3D" id="2.60.120.380">
    <property type="match status" value="1"/>
</dbReference>
<organism evidence="9 10">
    <name type="scientific">Paenibacillus alba</name>
    <dbReference type="NCBI Taxonomy" id="1197127"/>
    <lineage>
        <taxon>Bacteria</taxon>
        <taxon>Bacillati</taxon>
        <taxon>Bacillota</taxon>
        <taxon>Bacilli</taxon>
        <taxon>Bacillales</taxon>
        <taxon>Paenibacillaceae</taxon>
        <taxon>Paenibacillus</taxon>
    </lineage>
</organism>
<comment type="caution">
    <text evidence="9">The sequence shown here is derived from an EMBL/GenBank/DDBJ whole genome shotgun (WGS) entry which is preliminary data.</text>
</comment>
<dbReference type="PROSITE" id="PS00136">
    <property type="entry name" value="SUBTILASE_ASP"/>
    <property type="match status" value="1"/>
</dbReference>
<dbReference type="PROSITE" id="PS00137">
    <property type="entry name" value="SUBTILASE_HIS"/>
    <property type="match status" value="1"/>
</dbReference>
<dbReference type="PRINTS" id="PR00723">
    <property type="entry name" value="SUBTILISIN"/>
</dbReference>
<evidence type="ECO:0000256" key="6">
    <source>
        <dbReference type="PROSITE-ProRule" id="PRU01240"/>
    </source>
</evidence>
<accession>A0ABU6GBJ4</accession>
<dbReference type="SUPFAM" id="SSF52743">
    <property type="entry name" value="Subtilisin-like"/>
    <property type="match status" value="1"/>
</dbReference>
<evidence type="ECO:0000256" key="4">
    <source>
        <dbReference type="ARBA" id="ARBA00022801"/>
    </source>
</evidence>
<dbReference type="InterPro" id="IPR034202">
    <property type="entry name" value="Subtilisin_Carlsberg-like"/>
</dbReference>
<dbReference type="InterPro" id="IPR013783">
    <property type="entry name" value="Ig-like_fold"/>
</dbReference>
<evidence type="ECO:0000256" key="1">
    <source>
        <dbReference type="ARBA" id="ARBA00011073"/>
    </source>
</evidence>
<evidence type="ECO:0000256" key="2">
    <source>
        <dbReference type="ARBA" id="ARBA00022670"/>
    </source>
</evidence>
<dbReference type="Pfam" id="PF00082">
    <property type="entry name" value="Peptidase_S8"/>
    <property type="match status" value="1"/>
</dbReference>
<evidence type="ECO:0000256" key="3">
    <source>
        <dbReference type="ARBA" id="ARBA00022723"/>
    </source>
</evidence>
<evidence type="ECO:0000256" key="7">
    <source>
        <dbReference type="SAM" id="SignalP"/>
    </source>
</evidence>
<sequence>MTRKWRKQISTLVVSSVILALLPFGGAAAAPSSTSDQSSDVVTLGQSVQSSSAVASASTQSGTTENTTSEVEQRVIITFKDKKKMDKSIVKGKIKREQKHSPSLSARMTSKEIEKLKKNAAVQSVEPDIQLQATAQTIDWGVNVVNATYAWNNGYTGKGVKVAILDSGISTHHEDLSVTGGASFVDYTTSYEDDAGHGTHVAGIIGAKNNDIGVVGVAPDADLYALKVLDATGKGYLSDVIAGIDWAIDNKMDIINMSMATSVDSPALHNAVDQAYAKGLLVVAAAGNAGNAEGTGDTIQYPAKYSSVISVGAVDQNEQRVSWSATGNELELVAPGVGIKSTYLNNDYTTLSGTSMAAAFVTGELALLKQLNATETNTKLRNLLDEHVSDLGESGKDSIYGYGSLNSSSTSPTDLSNHPEPSVTGDVYKSVYGNIYATATGPSVIVRENISYSWYTNDATANFPSLTNAKSIATSDDGHKFYVLYNDNTVKVRENISYSWYTNDATANFPSLTNAKSITVSNNQLKFYVLYNDNTVKVRENISYSWYTNDATANFPSLTNAKSIATSDDGGKFYVLNNDNTVKVRENISYSWYINDATANFPSLTNAKSITLSNNQYKFYTAYLNFSPILNAASSSQMAYKSGASSTITLTGTISDSDNDNVTISATIAGVTKSITISNTLTTQPWTLQWNVVSDNIPVGSYSNISVTANDGLWGNASSTYTGTIIVDNVPNAPSSLNPGNSTASTPTLVPGTTPVVNWLFSDPDVGDIQSAYDVQIYNAAGTTLLSDSGWVSSSTSSYTIPSGVLSRGTTYGWRVAVKDNKGGASSFSSLYYVKPNILPTLTLTSYADGQQVNDNILTFTWTYADADGQVQTSYRVQGSKDNWATVGYDSGIVSGSAVTHMTSAIPDGTWNFRVTVNDGMEWSTAVQRTGLIVPNAYEPNDTSAQAFAINYNIAYTSLINTATDVDFFKYVAPATGIDRITLTMPADKNYDVYIYDSNMNFVAASVANGAGIAENAIYQVTGGATYYVKIVGVNGNYSASNPYTLKVSKFTLNYNTGYQFDANGNMTSKQTNSN</sequence>
<keyword evidence="4 6" id="KW-0378">Hydrolase</keyword>
<reference evidence="9 10" key="1">
    <citation type="submission" date="2023-03" db="EMBL/GenBank/DDBJ databases">
        <title>Bacillus Genome Sequencing.</title>
        <authorList>
            <person name="Dunlap C."/>
        </authorList>
    </citation>
    <scope>NUCLEOTIDE SEQUENCE [LARGE SCALE GENOMIC DNA]</scope>
    <source>
        <strain evidence="9 10">BD-533</strain>
    </source>
</reference>
<dbReference type="Gene3D" id="3.40.50.200">
    <property type="entry name" value="Peptidase S8/S53 domain"/>
    <property type="match status" value="1"/>
</dbReference>
<dbReference type="SUPFAM" id="SSF50998">
    <property type="entry name" value="Quinoprotein alcohol dehydrogenase-like"/>
    <property type="match status" value="1"/>
</dbReference>
<evidence type="ECO:0000259" key="8">
    <source>
        <dbReference type="Pfam" id="PF00082"/>
    </source>
</evidence>
<dbReference type="PROSITE" id="PS51892">
    <property type="entry name" value="SUBTILASE"/>
    <property type="match status" value="1"/>
</dbReference>
<dbReference type="InterPro" id="IPR036852">
    <property type="entry name" value="Peptidase_S8/S53_dom_sf"/>
</dbReference>
<dbReference type="PANTHER" id="PTHR43806">
    <property type="entry name" value="PEPTIDASE S8"/>
    <property type="match status" value="1"/>
</dbReference>
<comment type="similarity">
    <text evidence="1 6">Belongs to the peptidase S8 family.</text>
</comment>
<protein>
    <submittedName>
        <fullName evidence="9">S8 family peptidase</fullName>
    </submittedName>
</protein>
<evidence type="ECO:0000256" key="5">
    <source>
        <dbReference type="ARBA" id="ARBA00022825"/>
    </source>
</evidence>
<dbReference type="RefSeq" id="WP_326074668.1">
    <property type="nucleotide sequence ID" value="NZ_JARLKY010000075.1"/>
</dbReference>
<feature type="active site" description="Charge relay system" evidence="6">
    <location>
        <position position="166"/>
    </location>
</feature>
<keyword evidence="2 6" id="KW-0645">Protease</keyword>
<dbReference type="InterPro" id="IPR000209">
    <property type="entry name" value="Peptidase_S8/S53_dom"/>
</dbReference>